<comment type="caution">
    <text evidence="1">The sequence shown here is derived from an EMBL/GenBank/DDBJ whole genome shotgun (WGS) entry which is preliminary data.</text>
</comment>
<organism evidence="1 2">
    <name type="scientific">Parasutterella muris</name>
    <dbReference type="NCBI Taxonomy" id="2565572"/>
    <lineage>
        <taxon>Bacteria</taxon>
        <taxon>Pseudomonadati</taxon>
        <taxon>Pseudomonadota</taxon>
        <taxon>Betaproteobacteria</taxon>
        <taxon>Burkholderiales</taxon>
        <taxon>Sutterellaceae</taxon>
        <taxon>Parasutterella</taxon>
    </lineage>
</organism>
<evidence type="ECO:0000313" key="2">
    <source>
        <dbReference type="Proteomes" id="UP000472580"/>
    </source>
</evidence>
<dbReference type="InterPro" id="IPR010877">
    <property type="entry name" value="Phage_Mu_Gp46"/>
</dbReference>
<dbReference type="Pfam" id="PF07409">
    <property type="entry name" value="GP46"/>
    <property type="match status" value="1"/>
</dbReference>
<accession>A0A6L6YMJ1</accession>
<dbReference type="AlphaFoldDB" id="A0A6L6YMJ1"/>
<dbReference type="Proteomes" id="UP000472580">
    <property type="component" value="Unassembled WGS sequence"/>
</dbReference>
<gene>
    <name evidence="1" type="ORF">E5987_12740</name>
</gene>
<dbReference type="EMBL" id="WSRP01000103">
    <property type="protein sequence ID" value="MVX58038.1"/>
    <property type="molecule type" value="Genomic_DNA"/>
</dbReference>
<name>A0A6L6YMJ1_9BURK</name>
<evidence type="ECO:0008006" key="3">
    <source>
        <dbReference type="Google" id="ProtNLM"/>
    </source>
</evidence>
<keyword evidence="2" id="KW-1185">Reference proteome</keyword>
<evidence type="ECO:0000313" key="1">
    <source>
        <dbReference type="EMBL" id="MVX58038.1"/>
    </source>
</evidence>
<sequence>MQFYLNGAEATLTDFAKDDLARAVVNSLFSWARAEDDDERPTESKMGWWADSFSEEGDKFGSRLWLLMRSSLTTETLALAEEYAQEALQWMIEDNIASEVIAKAELDGIDRLNLLIEIVRPNQKTLTARFVDVWSKL</sequence>
<dbReference type="OrthoDB" id="5677166at2"/>
<dbReference type="RefSeq" id="WP_160336442.1">
    <property type="nucleotide sequence ID" value="NZ_CALPCV010000005.1"/>
</dbReference>
<protein>
    <recommendedName>
        <fullName evidence="3">Phage tail protein</fullName>
    </recommendedName>
</protein>
<reference evidence="1 2" key="1">
    <citation type="submission" date="2019-12" db="EMBL/GenBank/DDBJ databases">
        <title>Microbes associate with the intestines of laboratory mice.</title>
        <authorList>
            <person name="Navarre W."/>
            <person name="Wong E."/>
        </authorList>
    </citation>
    <scope>NUCLEOTIDE SEQUENCE [LARGE SCALE GENOMIC DNA]</scope>
    <source>
        <strain evidence="1 2">NM82_D38</strain>
    </source>
</reference>
<proteinExistence type="predicted"/>